<dbReference type="EMBL" id="CAXKWB010053709">
    <property type="protein sequence ID" value="CAL4174702.1"/>
    <property type="molecule type" value="Genomic_DNA"/>
</dbReference>
<dbReference type="GO" id="GO:0031902">
    <property type="term" value="C:late endosome membrane"/>
    <property type="evidence" value="ECO:0007669"/>
    <property type="project" value="TreeGrafter"/>
</dbReference>
<dbReference type="GO" id="GO:0005794">
    <property type="term" value="C:Golgi apparatus"/>
    <property type="evidence" value="ECO:0007669"/>
    <property type="project" value="TreeGrafter"/>
</dbReference>
<proteinExistence type="predicted"/>
<dbReference type="GO" id="GO:0005789">
    <property type="term" value="C:endoplasmic reticulum membrane"/>
    <property type="evidence" value="ECO:0007669"/>
    <property type="project" value="TreeGrafter"/>
</dbReference>
<reference evidence="2 3" key="1">
    <citation type="submission" date="2024-05" db="EMBL/GenBank/DDBJ databases">
        <authorList>
            <person name="Wallberg A."/>
        </authorList>
    </citation>
    <scope>NUCLEOTIDE SEQUENCE [LARGE SCALE GENOMIC DNA]</scope>
</reference>
<dbReference type="GO" id="GO:0016197">
    <property type="term" value="P:endosomal transport"/>
    <property type="evidence" value="ECO:0007669"/>
    <property type="project" value="TreeGrafter"/>
</dbReference>
<comment type="caution">
    <text evidence="2">The sequence shown here is derived from an EMBL/GenBank/DDBJ whole genome shotgun (WGS) entry which is preliminary data.</text>
</comment>
<gene>
    <name evidence="2" type="ORF">MNOR_LOCUS34562</name>
</gene>
<dbReference type="InterPro" id="IPR053202">
    <property type="entry name" value="EGF_Rcpt_Signaling_Reg"/>
</dbReference>
<dbReference type="Proteomes" id="UP001497623">
    <property type="component" value="Unassembled WGS sequence"/>
</dbReference>
<accession>A0AAV2S906</accession>
<dbReference type="InterPro" id="IPR006342">
    <property type="entry name" value="FkbM_mtfrase"/>
</dbReference>
<evidence type="ECO:0000313" key="3">
    <source>
        <dbReference type="Proteomes" id="UP001497623"/>
    </source>
</evidence>
<dbReference type="Gene3D" id="3.40.50.150">
    <property type="entry name" value="Vaccinia Virus protein VP39"/>
    <property type="match status" value="1"/>
</dbReference>
<dbReference type="GO" id="GO:0006888">
    <property type="term" value="P:endoplasmic reticulum to Golgi vesicle-mediated transport"/>
    <property type="evidence" value="ECO:0007669"/>
    <property type="project" value="TreeGrafter"/>
</dbReference>
<protein>
    <recommendedName>
        <fullName evidence="1">Methyltransferase FkbM domain-containing protein</fullName>
    </recommendedName>
</protein>
<name>A0AAV2S906_MEGNR</name>
<evidence type="ECO:0000313" key="2">
    <source>
        <dbReference type="EMBL" id="CAL4174702.1"/>
    </source>
</evidence>
<dbReference type="Pfam" id="PF05050">
    <property type="entry name" value="Methyltransf_21"/>
    <property type="match status" value="1"/>
</dbReference>
<dbReference type="SUPFAM" id="SSF53335">
    <property type="entry name" value="S-adenosyl-L-methionine-dependent methyltransferases"/>
    <property type="match status" value="1"/>
</dbReference>
<feature type="domain" description="Methyltransferase FkbM" evidence="1">
    <location>
        <begin position="86"/>
        <end position="186"/>
    </location>
</feature>
<organism evidence="2 3">
    <name type="scientific">Meganyctiphanes norvegica</name>
    <name type="common">Northern krill</name>
    <name type="synonym">Thysanopoda norvegica</name>
    <dbReference type="NCBI Taxonomy" id="48144"/>
    <lineage>
        <taxon>Eukaryota</taxon>
        <taxon>Metazoa</taxon>
        <taxon>Ecdysozoa</taxon>
        <taxon>Arthropoda</taxon>
        <taxon>Crustacea</taxon>
        <taxon>Multicrustacea</taxon>
        <taxon>Malacostraca</taxon>
        <taxon>Eumalacostraca</taxon>
        <taxon>Eucarida</taxon>
        <taxon>Euphausiacea</taxon>
        <taxon>Euphausiidae</taxon>
        <taxon>Meganyctiphanes</taxon>
    </lineage>
</organism>
<evidence type="ECO:0000259" key="1">
    <source>
        <dbReference type="Pfam" id="PF05050"/>
    </source>
</evidence>
<sequence>MSLLKQSKMHTFVIMQSEFMFLISKLRQILVFYKKMKQKFTNLRGQLFSKSKSEEKKILSSIFGGFFAEGEWGFTNFSEFRFFQNIEKSGLLVEADPSNFKKLKTKHRRAWAAQVCLSPHPFPVKVMFKQDFNTGKIAEPSTNTLKKGYVQVQCLPLASLLAALSRTTVHYFSLDVEGLELQVLQTIPFEKLDIKGPPNQRCCTAGGEHRLPPYTE</sequence>
<dbReference type="InterPro" id="IPR029063">
    <property type="entry name" value="SAM-dependent_MTases_sf"/>
</dbReference>
<feature type="non-terminal residue" evidence="2">
    <location>
        <position position="216"/>
    </location>
</feature>
<keyword evidence="3" id="KW-1185">Reference proteome</keyword>
<dbReference type="GO" id="GO:0005886">
    <property type="term" value="C:plasma membrane"/>
    <property type="evidence" value="ECO:0007669"/>
    <property type="project" value="TreeGrafter"/>
</dbReference>
<dbReference type="PANTHER" id="PTHR34009">
    <property type="entry name" value="PROTEIN STAR"/>
    <property type="match status" value="1"/>
</dbReference>
<dbReference type="AlphaFoldDB" id="A0AAV2S906"/>
<dbReference type="PANTHER" id="PTHR34009:SF2">
    <property type="entry name" value="PROTEIN STAR"/>
    <property type="match status" value="1"/>
</dbReference>